<reference evidence="9 10" key="1">
    <citation type="submission" date="2022-11" db="EMBL/GenBank/DDBJ databases">
        <title>Mucor velutinosus strain NIH1002 WGS.</title>
        <authorList>
            <person name="Subramanian P."/>
            <person name="Mullikin J.C."/>
            <person name="Segre J.A."/>
            <person name="Zelazny A.M."/>
        </authorList>
    </citation>
    <scope>NUCLEOTIDE SEQUENCE [LARGE SCALE GENOMIC DNA]</scope>
    <source>
        <strain evidence="9 10">NIH1002</strain>
    </source>
</reference>
<dbReference type="Pfam" id="PF01490">
    <property type="entry name" value="Aa_trans"/>
    <property type="match status" value="1"/>
</dbReference>
<evidence type="ECO:0000259" key="8">
    <source>
        <dbReference type="Pfam" id="PF01490"/>
    </source>
</evidence>
<keyword evidence="4 7" id="KW-1133">Transmembrane helix</keyword>
<feature type="transmembrane region" description="Helical" evidence="7">
    <location>
        <begin position="551"/>
        <end position="575"/>
    </location>
</feature>
<comment type="caution">
    <text evidence="9">The sequence shown here is derived from an EMBL/GenBank/DDBJ whole genome shotgun (WGS) entry which is preliminary data.</text>
</comment>
<evidence type="ECO:0000256" key="5">
    <source>
        <dbReference type="ARBA" id="ARBA00023136"/>
    </source>
</evidence>
<gene>
    <name evidence="9" type="ORF">ATC70_010514</name>
</gene>
<proteinExistence type="inferred from homology"/>
<feature type="transmembrane region" description="Helical" evidence="7">
    <location>
        <begin position="619"/>
        <end position="641"/>
    </location>
</feature>
<feature type="transmembrane region" description="Helical" evidence="7">
    <location>
        <begin position="365"/>
        <end position="388"/>
    </location>
</feature>
<evidence type="ECO:0000256" key="6">
    <source>
        <dbReference type="SAM" id="MobiDB-lite"/>
    </source>
</evidence>
<dbReference type="PANTHER" id="PTHR22950:SF666">
    <property type="entry name" value="VACUOLAR AMINO ACID TRANSPORTER 4"/>
    <property type="match status" value="1"/>
</dbReference>
<keyword evidence="5 7" id="KW-0472">Membrane</keyword>
<feature type="transmembrane region" description="Helical" evidence="7">
    <location>
        <begin position="432"/>
        <end position="452"/>
    </location>
</feature>
<feature type="compositionally biased region" description="Polar residues" evidence="6">
    <location>
        <begin position="114"/>
        <end position="128"/>
    </location>
</feature>
<feature type="compositionally biased region" description="Polar residues" evidence="6">
    <location>
        <begin position="36"/>
        <end position="57"/>
    </location>
</feature>
<evidence type="ECO:0000256" key="2">
    <source>
        <dbReference type="ARBA" id="ARBA00008066"/>
    </source>
</evidence>
<comment type="similarity">
    <text evidence="2">Belongs to the amino acid/polyamine transporter 2 family.</text>
</comment>
<feature type="transmembrane region" description="Helical" evidence="7">
    <location>
        <begin position="408"/>
        <end position="425"/>
    </location>
</feature>
<evidence type="ECO:0000256" key="4">
    <source>
        <dbReference type="ARBA" id="ARBA00022989"/>
    </source>
</evidence>
<protein>
    <recommendedName>
        <fullName evidence="8">Amino acid transporter transmembrane domain-containing protein</fullName>
    </recommendedName>
</protein>
<evidence type="ECO:0000313" key="10">
    <source>
        <dbReference type="Proteomes" id="UP001304243"/>
    </source>
</evidence>
<feature type="transmembrane region" description="Helical" evidence="7">
    <location>
        <begin position="653"/>
        <end position="676"/>
    </location>
</feature>
<accession>A0AAN7DFF5</accession>
<dbReference type="Proteomes" id="UP001304243">
    <property type="component" value="Unassembled WGS sequence"/>
</dbReference>
<feature type="compositionally biased region" description="Low complexity" evidence="6">
    <location>
        <begin position="18"/>
        <end position="35"/>
    </location>
</feature>
<organism evidence="9 10">
    <name type="scientific">Mucor velutinosus</name>
    <dbReference type="NCBI Taxonomy" id="708070"/>
    <lineage>
        <taxon>Eukaryota</taxon>
        <taxon>Fungi</taxon>
        <taxon>Fungi incertae sedis</taxon>
        <taxon>Mucoromycota</taxon>
        <taxon>Mucoromycotina</taxon>
        <taxon>Mucoromycetes</taxon>
        <taxon>Mucorales</taxon>
        <taxon>Mucorineae</taxon>
        <taxon>Mucoraceae</taxon>
        <taxon>Mucor</taxon>
    </lineage>
</organism>
<dbReference type="AlphaFoldDB" id="A0AAN7DFF5"/>
<feature type="transmembrane region" description="Helical" evidence="7">
    <location>
        <begin position="475"/>
        <end position="496"/>
    </location>
</feature>
<feature type="domain" description="Amino acid transporter transmembrane" evidence="8">
    <location>
        <begin position="291"/>
        <end position="673"/>
    </location>
</feature>
<dbReference type="InterPro" id="IPR013057">
    <property type="entry name" value="AA_transpt_TM"/>
</dbReference>
<keyword evidence="3 7" id="KW-0812">Transmembrane</keyword>
<comment type="subcellular location">
    <subcellularLocation>
        <location evidence="1">Membrane</location>
        <topology evidence="1">Multi-pass membrane protein</topology>
    </subcellularLocation>
</comment>
<dbReference type="GeneID" id="89954200"/>
<feature type="transmembrane region" description="Helical" evidence="7">
    <location>
        <begin position="596"/>
        <end position="613"/>
    </location>
</feature>
<dbReference type="RefSeq" id="XP_064682230.1">
    <property type="nucleotide sequence ID" value="XM_064829728.1"/>
</dbReference>
<dbReference type="EMBL" id="JASEJX010000014">
    <property type="protein sequence ID" value="KAK4515564.1"/>
    <property type="molecule type" value="Genomic_DNA"/>
</dbReference>
<feature type="transmembrane region" description="Helical" evidence="7">
    <location>
        <begin position="508"/>
        <end position="531"/>
    </location>
</feature>
<feature type="region of interest" description="Disordered" evidence="6">
    <location>
        <begin position="1"/>
        <end position="57"/>
    </location>
</feature>
<evidence type="ECO:0000256" key="7">
    <source>
        <dbReference type="SAM" id="Phobius"/>
    </source>
</evidence>
<evidence type="ECO:0000256" key="3">
    <source>
        <dbReference type="ARBA" id="ARBA00022692"/>
    </source>
</evidence>
<feature type="transmembrane region" description="Helical" evidence="7">
    <location>
        <begin position="323"/>
        <end position="344"/>
    </location>
</feature>
<evidence type="ECO:0000256" key="1">
    <source>
        <dbReference type="ARBA" id="ARBA00004141"/>
    </source>
</evidence>
<sequence length="690" mass="75621">MSSPLPVNAKQGYREGGSYVPDSSVLSSSIDRVNSTARLGSSPIPSNVYGSSPKSFRSHQTYGSTDLDNVLTNNSGSLFRPLSTATFNPEDGTVSVDLPEDQVAKVVKRHLVDTSPSPSLRSGSIHRSITNEDDQASSSNVRSVHQLPGGAITHDIYKWTEDVENEQIARRQRSQSFYVPRSEPVDPTLARLKDPGGFRRHFVVKNAARQGRDPPHWMTRTFVDFLALYGHFGGEDLSDDEGEEGDDDLVEDDYLESGLRRRRRRRSDDEEEDNEESSLIRRAQANAVQGTATPAKAVFLLLKSFVGTGVMFLPKAFYNGGLLFSTGLLTAIAMISLYTFLLLVETRNKVPVSFGDIGGVLFGKSMRLAVLTAITFSQMGFVCAYMVFVAQNVQALIESVSQCDLRVPLSYLILGQIAIFVPLAMIRKIQKLSAFALIADLFILIGLVYLYYYDFLTLASQGIADVEWVLNSKSFPMFIGTAVFTYEGVGLVIPITESMAEPEKFPKVLSGTMLFITGIFLSVGFVSYLAFGSEVQTVILLNMPGTAVVNTVQGLYALAICLSIPLQLFPAIRIVENGLFTRSGKYNNTVKWQKNVFRFVSVLICACIAIGGSGDLDKFVSLVGSLCCVPLCFIFPPLFHLKAIAKSWRQKTIDITILIFGIVSMTYTTGITIALWSQGGEAAPISRCPA</sequence>
<keyword evidence="10" id="KW-1185">Reference proteome</keyword>
<name>A0AAN7DFF5_9FUNG</name>
<feature type="region of interest" description="Disordered" evidence="6">
    <location>
        <begin position="114"/>
        <end position="147"/>
    </location>
</feature>
<dbReference type="PANTHER" id="PTHR22950">
    <property type="entry name" value="AMINO ACID TRANSPORTER"/>
    <property type="match status" value="1"/>
</dbReference>
<feature type="region of interest" description="Disordered" evidence="6">
    <location>
        <begin position="260"/>
        <end position="282"/>
    </location>
</feature>
<dbReference type="GO" id="GO:0015179">
    <property type="term" value="F:L-amino acid transmembrane transporter activity"/>
    <property type="evidence" value="ECO:0007669"/>
    <property type="project" value="TreeGrafter"/>
</dbReference>
<evidence type="ECO:0000313" key="9">
    <source>
        <dbReference type="EMBL" id="KAK4515564.1"/>
    </source>
</evidence>
<dbReference type="GO" id="GO:0005774">
    <property type="term" value="C:vacuolar membrane"/>
    <property type="evidence" value="ECO:0007669"/>
    <property type="project" value="TreeGrafter"/>
</dbReference>